<organism evidence="1 2">
    <name type="scientific">Streptococcus oralis</name>
    <dbReference type="NCBI Taxonomy" id="1303"/>
    <lineage>
        <taxon>Bacteria</taxon>
        <taxon>Bacillati</taxon>
        <taxon>Bacillota</taxon>
        <taxon>Bacilli</taxon>
        <taxon>Lactobacillales</taxon>
        <taxon>Streptococcaceae</taxon>
        <taxon>Streptococcus</taxon>
    </lineage>
</organism>
<dbReference type="Proteomes" id="UP000070353">
    <property type="component" value="Unassembled WGS sequence"/>
</dbReference>
<gene>
    <name evidence="1" type="ORF">SORDD24_01393</name>
</gene>
<proteinExistence type="predicted"/>
<dbReference type="EMBL" id="LQZB01000155">
    <property type="protein sequence ID" value="KXU04124.1"/>
    <property type="molecule type" value="Genomic_DNA"/>
</dbReference>
<evidence type="ECO:0000313" key="1">
    <source>
        <dbReference type="EMBL" id="KXU04124.1"/>
    </source>
</evidence>
<dbReference type="AlphaFoldDB" id="A0A139QNN4"/>
<comment type="caution">
    <text evidence="1">The sequence shown here is derived from an EMBL/GenBank/DDBJ whole genome shotgun (WGS) entry which is preliminary data.</text>
</comment>
<evidence type="ECO:0000313" key="2">
    <source>
        <dbReference type="Proteomes" id="UP000070353"/>
    </source>
</evidence>
<name>A0A139QNN4_STROR</name>
<sequence length="56" mass="6550">MSPQELSEVEETRNRALLSKDNLRIKKKVQEASHLGDTDTALEELQRLISQKRRME</sequence>
<dbReference type="PATRIC" id="fig|1303.84.peg.1531"/>
<accession>A0A139QNN4</accession>
<reference evidence="1 2" key="1">
    <citation type="submission" date="2016-01" db="EMBL/GenBank/DDBJ databases">
        <title>Highly variable Streptococcus oralis are common among viridans streptococci isolated from primates.</title>
        <authorList>
            <person name="Denapaite D."/>
            <person name="Rieger M."/>
            <person name="Koendgen S."/>
            <person name="Brueckner R."/>
            <person name="Ochigava I."/>
            <person name="Kappeler P."/>
            <person name="Maetz-Rensing K."/>
            <person name="Leendertz F."/>
            <person name="Hakenbeck R."/>
        </authorList>
    </citation>
    <scope>NUCLEOTIDE SEQUENCE [LARGE SCALE GENOMIC DNA]</scope>
    <source>
        <strain evidence="1 2">DD24</strain>
    </source>
</reference>
<protein>
    <submittedName>
        <fullName evidence="1">DNA primase</fullName>
    </submittedName>
</protein>